<protein>
    <submittedName>
        <fullName evidence="1">Uncharacterized protein</fullName>
    </submittedName>
</protein>
<sequence length="83" mass="8133">VAPAPDPAECVAALSVALRVGQVIVPVIDAKHLDAVSDLVGRGLVGGLVVVGSPDVGIISDLADLQALAAVTPLMVAVDEEGG</sequence>
<dbReference type="AlphaFoldDB" id="A0A382CVQ4"/>
<reference evidence="1" key="1">
    <citation type="submission" date="2018-05" db="EMBL/GenBank/DDBJ databases">
        <authorList>
            <person name="Lanie J.A."/>
            <person name="Ng W.-L."/>
            <person name="Kazmierczak K.M."/>
            <person name="Andrzejewski T.M."/>
            <person name="Davidsen T.M."/>
            <person name="Wayne K.J."/>
            <person name="Tettelin H."/>
            <person name="Glass J.I."/>
            <person name="Rusch D."/>
            <person name="Podicherti R."/>
            <person name="Tsui H.-C.T."/>
            <person name="Winkler M.E."/>
        </authorList>
    </citation>
    <scope>NUCLEOTIDE SEQUENCE</scope>
</reference>
<proteinExistence type="predicted"/>
<gene>
    <name evidence="1" type="ORF">METZ01_LOCUS182465</name>
</gene>
<dbReference type="EMBL" id="UINC01036124">
    <property type="protein sequence ID" value="SVB29611.1"/>
    <property type="molecule type" value="Genomic_DNA"/>
</dbReference>
<feature type="non-terminal residue" evidence="1">
    <location>
        <position position="83"/>
    </location>
</feature>
<accession>A0A382CVQ4</accession>
<feature type="non-terminal residue" evidence="1">
    <location>
        <position position="1"/>
    </location>
</feature>
<organism evidence="1">
    <name type="scientific">marine metagenome</name>
    <dbReference type="NCBI Taxonomy" id="408172"/>
    <lineage>
        <taxon>unclassified sequences</taxon>
        <taxon>metagenomes</taxon>
        <taxon>ecological metagenomes</taxon>
    </lineage>
</organism>
<evidence type="ECO:0000313" key="1">
    <source>
        <dbReference type="EMBL" id="SVB29611.1"/>
    </source>
</evidence>
<name>A0A382CVQ4_9ZZZZ</name>